<dbReference type="Proteomes" id="UP000176944">
    <property type="component" value="Chromosome"/>
</dbReference>
<accession>A0A1D9G263</accession>
<dbReference type="EMBL" id="CP017708">
    <property type="protein sequence ID" value="AOY81624.2"/>
    <property type="molecule type" value="Genomic_DNA"/>
</dbReference>
<name>A0A1D9G263_MOOP1</name>
<reference evidence="2" key="1">
    <citation type="submission" date="2016-10" db="EMBL/GenBank/DDBJ databases">
        <title>Comparative genomics uncovers the prolific and rare metabolic potential of the cyanobacterial genus Moorea.</title>
        <authorList>
            <person name="Leao T."/>
            <person name="Castelao G."/>
            <person name="Korobeynikov A."/>
            <person name="Monroe E.A."/>
            <person name="Podell S."/>
            <person name="Glukhov E."/>
            <person name="Allen E."/>
            <person name="Gerwick W.H."/>
            <person name="Gerwick L."/>
        </authorList>
    </citation>
    <scope>NUCLEOTIDE SEQUENCE [LARGE SCALE GENOMIC DNA]</scope>
    <source>
        <strain evidence="2">JHB</strain>
    </source>
</reference>
<proteinExistence type="predicted"/>
<gene>
    <name evidence="1" type="ORF">BJP36_18615</name>
</gene>
<organism evidence="1 2">
    <name type="scientific">Moorena producens (strain JHB)</name>
    <dbReference type="NCBI Taxonomy" id="1454205"/>
    <lineage>
        <taxon>Bacteria</taxon>
        <taxon>Bacillati</taxon>
        <taxon>Cyanobacteriota</taxon>
        <taxon>Cyanophyceae</taxon>
        <taxon>Coleofasciculales</taxon>
        <taxon>Coleofasciculaceae</taxon>
        <taxon>Moorena</taxon>
    </lineage>
</organism>
<dbReference type="AlphaFoldDB" id="A0A1D9G263"/>
<protein>
    <submittedName>
        <fullName evidence="1">Uncharacterized protein</fullName>
    </submittedName>
</protein>
<evidence type="ECO:0000313" key="1">
    <source>
        <dbReference type="EMBL" id="AOY81624.2"/>
    </source>
</evidence>
<evidence type="ECO:0000313" key="2">
    <source>
        <dbReference type="Proteomes" id="UP000176944"/>
    </source>
</evidence>
<sequence>MLVPIIQPDCVEGQGVIALRPGNRESGIGNRERECGMCGECGAGARGVWGVWCYPDSRLPTPDSLVKKKLQTQKIFHKCHSEIVLYIEAKESKQSIPNRANVFPKAGNQPRWDVCLPKIWF</sequence>